<dbReference type="SUPFAM" id="SSF51735">
    <property type="entry name" value="NAD(P)-binding Rossmann-fold domains"/>
    <property type="match status" value="1"/>
</dbReference>
<accession>G5ID43</accession>
<dbReference type="PROSITE" id="PS00059">
    <property type="entry name" value="ADH_ZINC"/>
    <property type="match status" value="1"/>
</dbReference>
<dbReference type="InterPro" id="IPR002328">
    <property type="entry name" value="ADH_Zn_CS"/>
</dbReference>
<evidence type="ECO:0000256" key="1">
    <source>
        <dbReference type="ARBA" id="ARBA00022723"/>
    </source>
</evidence>
<dbReference type="SMART" id="SM00829">
    <property type="entry name" value="PKS_ER"/>
    <property type="match status" value="1"/>
</dbReference>
<dbReference type="InterPro" id="IPR036291">
    <property type="entry name" value="NAD(P)-bd_dom_sf"/>
</dbReference>
<dbReference type="InterPro" id="IPR050129">
    <property type="entry name" value="Zn_alcohol_dh"/>
</dbReference>
<dbReference type="InterPro" id="IPR013154">
    <property type="entry name" value="ADH-like_N"/>
</dbReference>
<evidence type="ECO:0000256" key="2">
    <source>
        <dbReference type="ARBA" id="ARBA00022833"/>
    </source>
</evidence>
<dbReference type="PANTHER" id="PTHR43401:SF2">
    <property type="entry name" value="L-THREONINE 3-DEHYDROGENASE"/>
    <property type="match status" value="1"/>
</dbReference>
<keyword evidence="2 4" id="KW-0862">Zinc</keyword>
<dbReference type="InterPro" id="IPR020843">
    <property type="entry name" value="ER"/>
</dbReference>
<dbReference type="SUPFAM" id="SSF50129">
    <property type="entry name" value="GroES-like"/>
    <property type="match status" value="1"/>
</dbReference>
<evidence type="ECO:0000313" key="7">
    <source>
        <dbReference type="Proteomes" id="UP000005384"/>
    </source>
</evidence>
<dbReference type="Gene3D" id="3.40.50.720">
    <property type="entry name" value="NAD(P)-binding Rossmann-like Domain"/>
    <property type="match status" value="1"/>
</dbReference>
<dbReference type="RefSeq" id="WP_006779401.1">
    <property type="nucleotide sequence ID" value="NZ_CP040506.1"/>
</dbReference>
<evidence type="ECO:0000256" key="4">
    <source>
        <dbReference type="RuleBase" id="RU361277"/>
    </source>
</evidence>
<comment type="cofactor">
    <cofactor evidence="4">
        <name>Zn(2+)</name>
        <dbReference type="ChEBI" id="CHEBI:29105"/>
    </cofactor>
</comment>
<evidence type="ECO:0000256" key="3">
    <source>
        <dbReference type="ARBA" id="ARBA00023002"/>
    </source>
</evidence>
<keyword evidence="7" id="KW-1185">Reference proteome</keyword>
<gene>
    <name evidence="6" type="ORF">HMPREF9473_01417</name>
</gene>
<dbReference type="Gene3D" id="3.90.180.10">
    <property type="entry name" value="Medium-chain alcohol dehydrogenases, catalytic domain"/>
    <property type="match status" value="1"/>
</dbReference>
<evidence type="ECO:0000313" key="6">
    <source>
        <dbReference type="EMBL" id="EHI60608.1"/>
    </source>
</evidence>
<comment type="caution">
    <text evidence="6">The sequence shown here is derived from an EMBL/GenBank/DDBJ whole genome shotgun (WGS) entry which is preliminary data.</text>
</comment>
<keyword evidence="3" id="KW-0560">Oxidoreductase</keyword>
<dbReference type="Pfam" id="PF08240">
    <property type="entry name" value="ADH_N"/>
    <property type="match status" value="1"/>
</dbReference>
<organism evidence="6 7">
    <name type="scientific">Hungatella hathewayi WAL-18680</name>
    <dbReference type="NCBI Taxonomy" id="742737"/>
    <lineage>
        <taxon>Bacteria</taxon>
        <taxon>Bacillati</taxon>
        <taxon>Bacillota</taxon>
        <taxon>Clostridia</taxon>
        <taxon>Lachnospirales</taxon>
        <taxon>Lachnospiraceae</taxon>
        <taxon>Hungatella</taxon>
    </lineage>
</organism>
<dbReference type="InterPro" id="IPR011032">
    <property type="entry name" value="GroES-like_sf"/>
</dbReference>
<comment type="similarity">
    <text evidence="4">Belongs to the zinc-containing alcohol dehydrogenase family.</text>
</comment>
<protein>
    <recommendedName>
        <fullName evidence="5">Enoyl reductase (ER) domain-containing protein</fullName>
    </recommendedName>
</protein>
<dbReference type="PATRIC" id="fig|742737.3.peg.1431"/>
<dbReference type="CDD" id="cd08234">
    <property type="entry name" value="threonine_DH_like"/>
    <property type="match status" value="1"/>
</dbReference>
<sequence>MKGTFFLGADRTPKFEVREVPIPELGDHEVLVRNMACGICGTDVHIYHGEAGSAEVAPPVILGHEFSGIVERTGSRVSAVQVGDHVTLDPNMYCGQCRPCRMGRKQNCEHLFALGVNTNGGFAQYTVSPESQCFKVNDDMDFDVAAMAEPLACVIHGIDQAGIRPGQTVAVVGGGMIGLLMVQMAKLSGAATVVLSEPIEMRRQIGLEVGADFTIDPTSEDINDRMRRETGRPGADVVIECVGKPFAVEQAIRLADLGASVLLFSVPAPDDTVPLPLFDVYKKELKIIGSMINPDTHQRAVNLLNSGRLEIKKLITHRFGLSQLEEAILEQMSSDSIKVVVHPQE</sequence>
<dbReference type="HOGENOM" id="CLU_026673_11_0_9"/>
<keyword evidence="1 4" id="KW-0479">Metal-binding</keyword>
<name>G5ID43_9FIRM</name>
<dbReference type="GO" id="GO:0016491">
    <property type="term" value="F:oxidoreductase activity"/>
    <property type="evidence" value="ECO:0007669"/>
    <property type="project" value="UniProtKB-KW"/>
</dbReference>
<dbReference type="PANTHER" id="PTHR43401">
    <property type="entry name" value="L-THREONINE 3-DEHYDROGENASE"/>
    <property type="match status" value="1"/>
</dbReference>
<dbReference type="GO" id="GO:0008270">
    <property type="term" value="F:zinc ion binding"/>
    <property type="evidence" value="ECO:0007669"/>
    <property type="project" value="InterPro"/>
</dbReference>
<evidence type="ECO:0000259" key="5">
    <source>
        <dbReference type="SMART" id="SM00829"/>
    </source>
</evidence>
<proteinExistence type="inferred from homology"/>
<dbReference type="InterPro" id="IPR013149">
    <property type="entry name" value="ADH-like_C"/>
</dbReference>
<dbReference type="Proteomes" id="UP000005384">
    <property type="component" value="Unassembled WGS sequence"/>
</dbReference>
<dbReference type="OrthoDB" id="9769198at2"/>
<dbReference type="Pfam" id="PF00107">
    <property type="entry name" value="ADH_zinc_N"/>
    <property type="match status" value="1"/>
</dbReference>
<reference evidence="6 7" key="1">
    <citation type="submission" date="2011-08" db="EMBL/GenBank/DDBJ databases">
        <title>The Genome Sequence of Clostridium hathewayi WAL-18680.</title>
        <authorList>
            <consortium name="The Broad Institute Genome Sequencing Platform"/>
            <person name="Earl A."/>
            <person name="Ward D."/>
            <person name="Feldgarden M."/>
            <person name="Gevers D."/>
            <person name="Finegold S.M."/>
            <person name="Summanen P.H."/>
            <person name="Molitoris D.R."/>
            <person name="Song M."/>
            <person name="Daigneault M."/>
            <person name="Allen-Vercoe E."/>
            <person name="Young S.K."/>
            <person name="Zeng Q."/>
            <person name="Gargeya S."/>
            <person name="Fitzgerald M."/>
            <person name="Haas B."/>
            <person name="Abouelleil A."/>
            <person name="Alvarado L."/>
            <person name="Arachchi H.M."/>
            <person name="Berlin A."/>
            <person name="Brown A."/>
            <person name="Chapman S.B."/>
            <person name="Chen Z."/>
            <person name="Dunbar C."/>
            <person name="Freedman E."/>
            <person name="Gearin G."/>
            <person name="Gellesch M."/>
            <person name="Goldberg J."/>
            <person name="Griggs A."/>
            <person name="Gujja S."/>
            <person name="Heiman D."/>
            <person name="Howarth C."/>
            <person name="Larson L."/>
            <person name="Lui A."/>
            <person name="MacDonald P.J.P."/>
            <person name="Montmayeur A."/>
            <person name="Murphy C."/>
            <person name="Neiman D."/>
            <person name="Pearson M."/>
            <person name="Priest M."/>
            <person name="Roberts A."/>
            <person name="Saif S."/>
            <person name="Shea T."/>
            <person name="Shenoy N."/>
            <person name="Sisk P."/>
            <person name="Stolte C."/>
            <person name="Sykes S."/>
            <person name="Wortman J."/>
            <person name="Nusbaum C."/>
            <person name="Birren B."/>
        </authorList>
    </citation>
    <scope>NUCLEOTIDE SEQUENCE [LARGE SCALE GENOMIC DNA]</scope>
    <source>
        <strain evidence="6 7">WAL-18680</strain>
    </source>
</reference>
<dbReference type="EMBL" id="ADLN01000014">
    <property type="protein sequence ID" value="EHI60608.1"/>
    <property type="molecule type" value="Genomic_DNA"/>
</dbReference>
<dbReference type="AlphaFoldDB" id="G5ID43"/>
<feature type="domain" description="Enoyl reductase (ER)" evidence="5">
    <location>
        <begin position="8"/>
        <end position="341"/>
    </location>
</feature>